<dbReference type="PANTHER" id="PTHR21349">
    <property type="entry name" value="50S RIBOSOMAL PROTEIN L21"/>
    <property type="match status" value="1"/>
</dbReference>
<evidence type="ECO:0000313" key="8">
    <source>
        <dbReference type="EMBL" id="HDD53197.1"/>
    </source>
</evidence>
<keyword evidence="5 6" id="KW-0687">Ribonucleoprotein</keyword>
<comment type="function">
    <text evidence="6 7">This protein binds to 23S rRNA in the presence of protein L20.</text>
</comment>
<dbReference type="Proteomes" id="UP000885690">
    <property type="component" value="Unassembled WGS sequence"/>
</dbReference>
<comment type="caution">
    <text evidence="8">The sequence shown here is derived from an EMBL/GenBank/DDBJ whole genome shotgun (WGS) entry which is preliminary data.</text>
</comment>
<dbReference type="InterPro" id="IPR028909">
    <property type="entry name" value="bL21-like"/>
</dbReference>
<keyword evidence="4 6" id="KW-0689">Ribosomal protein</keyword>
<dbReference type="SUPFAM" id="SSF141091">
    <property type="entry name" value="L21p-like"/>
    <property type="match status" value="1"/>
</dbReference>
<evidence type="ECO:0000256" key="7">
    <source>
        <dbReference type="RuleBase" id="RU000562"/>
    </source>
</evidence>
<reference evidence="8" key="1">
    <citation type="journal article" date="2020" name="mSystems">
        <title>Genome- and Community-Level Interaction Insights into Carbon Utilization and Element Cycling Functions of Hydrothermarchaeota in Hydrothermal Sediment.</title>
        <authorList>
            <person name="Zhou Z."/>
            <person name="Liu Y."/>
            <person name="Xu W."/>
            <person name="Pan J."/>
            <person name="Luo Z.H."/>
            <person name="Li M."/>
        </authorList>
    </citation>
    <scope>NUCLEOTIDE SEQUENCE [LARGE SCALE GENOMIC DNA]</scope>
    <source>
        <strain evidence="8">HyVt-115</strain>
    </source>
</reference>
<keyword evidence="3 6" id="KW-0694">RNA-binding</keyword>
<evidence type="ECO:0000256" key="5">
    <source>
        <dbReference type="ARBA" id="ARBA00023274"/>
    </source>
</evidence>
<dbReference type="EMBL" id="DQWS01000148">
    <property type="protein sequence ID" value="HDD53197.1"/>
    <property type="molecule type" value="Genomic_DNA"/>
</dbReference>
<dbReference type="GO" id="GO:1990904">
    <property type="term" value="C:ribonucleoprotein complex"/>
    <property type="evidence" value="ECO:0007669"/>
    <property type="project" value="UniProtKB-KW"/>
</dbReference>
<dbReference type="HAMAP" id="MF_01363">
    <property type="entry name" value="Ribosomal_bL21"/>
    <property type="match status" value="1"/>
</dbReference>
<dbReference type="GO" id="GO:0005737">
    <property type="term" value="C:cytoplasm"/>
    <property type="evidence" value="ECO:0007669"/>
    <property type="project" value="UniProtKB-ARBA"/>
</dbReference>
<organism evidence="8">
    <name type="scientific">Thermosulfidibacter takaii</name>
    <dbReference type="NCBI Taxonomy" id="412593"/>
    <lineage>
        <taxon>Bacteria</taxon>
        <taxon>Pseudomonadati</taxon>
        <taxon>Thermosulfidibacterota</taxon>
        <taxon>Thermosulfidibacteria</taxon>
        <taxon>Thermosulfidibacterales</taxon>
        <taxon>Thermosulfidibacteraceae</taxon>
    </lineage>
</organism>
<dbReference type="Pfam" id="PF00829">
    <property type="entry name" value="Ribosomal_L21p"/>
    <property type="match status" value="1"/>
</dbReference>
<evidence type="ECO:0000256" key="4">
    <source>
        <dbReference type="ARBA" id="ARBA00022980"/>
    </source>
</evidence>
<dbReference type="InterPro" id="IPR036164">
    <property type="entry name" value="bL21-like_sf"/>
</dbReference>
<dbReference type="PROSITE" id="PS01169">
    <property type="entry name" value="RIBOSOMAL_L21"/>
    <property type="match status" value="1"/>
</dbReference>
<evidence type="ECO:0000256" key="6">
    <source>
        <dbReference type="HAMAP-Rule" id="MF_01363"/>
    </source>
</evidence>
<dbReference type="InterPro" id="IPR018258">
    <property type="entry name" value="Ribosomal_bL21_CS"/>
</dbReference>
<dbReference type="GO" id="GO:0003735">
    <property type="term" value="F:structural constituent of ribosome"/>
    <property type="evidence" value="ECO:0007669"/>
    <property type="project" value="InterPro"/>
</dbReference>
<comment type="similarity">
    <text evidence="1 6 7">Belongs to the bacterial ribosomal protein bL21 family.</text>
</comment>
<dbReference type="NCBIfam" id="TIGR00061">
    <property type="entry name" value="L21"/>
    <property type="match status" value="1"/>
</dbReference>
<sequence>MFAIVETGGKQYRVAPGDVIQVEKLPVEEGAQVELEKVLFLAQDDGVKVGAPYLEGARVKARVLRHGKGRKIIVMKFKKRKNYRRKRGHRQLFTELKITEI</sequence>
<keyword evidence="2 6" id="KW-0699">rRNA-binding</keyword>
<dbReference type="GO" id="GO:0006412">
    <property type="term" value="P:translation"/>
    <property type="evidence" value="ECO:0007669"/>
    <property type="project" value="UniProtKB-UniRule"/>
</dbReference>
<evidence type="ECO:0000256" key="2">
    <source>
        <dbReference type="ARBA" id="ARBA00022730"/>
    </source>
</evidence>
<gene>
    <name evidence="6 8" type="primary">rplU</name>
    <name evidence="8" type="ORF">ENF32_03925</name>
</gene>
<comment type="subunit">
    <text evidence="6">Part of the 50S ribosomal subunit. Contacts protein L20.</text>
</comment>
<dbReference type="GO" id="GO:0005840">
    <property type="term" value="C:ribosome"/>
    <property type="evidence" value="ECO:0007669"/>
    <property type="project" value="UniProtKB-KW"/>
</dbReference>
<protein>
    <recommendedName>
        <fullName evidence="6">Large ribosomal subunit protein bL21</fullName>
    </recommendedName>
</protein>
<dbReference type="GO" id="GO:0019843">
    <property type="term" value="F:rRNA binding"/>
    <property type="evidence" value="ECO:0007669"/>
    <property type="project" value="UniProtKB-UniRule"/>
</dbReference>
<name>A0A7C0Y9B2_9BACT</name>
<dbReference type="InterPro" id="IPR001787">
    <property type="entry name" value="Ribosomal_bL21"/>
</dbReference>
<proteinExistence type="inferred from homology"/>
<dbReference type="PANTHER" id="PTHR21349:SF0">
    <property type="entry name" value="LARGE RIBOSOMAL SUBUNIT PROTEIN BL21M"/>
    <property type="match status" value="1"/>
</dbReference>
<accession>A0A7C0Y9B2</accession>
<dbReference type="AlphaFoldDB" id="A0A7C0Y9B2"/>
<evidence type="ECO:0000256" key="3">
    <source>
        <dbReference type="ARBA" id="ARBA00022884"/>
    </source>
</evidence>
<evidence type="ECO:0000256" key="1">
    <source>
        <dbReference type="ARBA" id="ARBA00008563"/>
    </source>
</evidence>